<dbReference type="PANTHER" id="PTHR42813">
    <property type="entry name" value="ZINC-TYPE ALCOHOL DEHYDROGENASE-LIKE"/>
    <property type="match status" value="1"/>
</dbReference>
<evidence type="ECO:0000313" key="9">
    <source>
        <dbReference type="EMBL" id="CRF32853.1"/>
    </source>
</evidence>
<accession>A0A0G4K680</accession>
<feature type="domain" description="Alcohol dehydrogenase-like N-terminal" evidence="8">
    <location>
        <begin position="26"/>
        <end position="129"/>
    </location>
</feature>
<dbReference type="InterPro" id="IPR002328">
    <property type="entry name" value="ADH_Zn_CS"/>
</dbReference>
<evidence type="ECO:0000256" key="1">
    <source>
        <dbReference type="ARBA" id="ARBA00001947"/>
    </source>
</evidence>
<dbReference type="PANTHER" id="PTHR42813:SF4">
    <property type="entry name" value="NADP-DEPENDENT ISOPROPANOL DEHYDROGENASE"/>
    <property type="match status" value="1"/>
</dbReference>
<evidence type="ECO:0000256" key="3">
    <source>
        <dbReference type="ARBA" id="ARBA00022723"/>
    </source>
</evidence>
<protein>
    <submittedName>
        <fullName evidence="9">Ankyrin repeat-containing protein</fullName>
    </submittedName>
</protein>
<dbReference type="PROSITE" id="PS00059">
    <property type="entry name" value="ADH_ZINC"/>
    <property type="match status" value="1"/>
</dbReference>
<dbReference type="InterPro" id="IPR036291">
    <property type="entry name" value="NAD(P)-bd_dom_sf"/>
</dbReference>
<dbReference type="Gene3D" id="3.90.180.10">
    <property type="entry name" value="Medium-chain alcohol dehydrogenases, catalytic domain"/>
    <property type="match status" value="1"/>
</dbReference>
<comment type="cofactor">
    <cofactor evidence="1 6">
        <name>Zn(2+)</name>
        <dbReference type="ChEBI" id="CHEBI:29105"/>
    </cofactor>
</comment>
<name>A0A0G4K680_9SPIR</name>
<dbReference type="GO" id="GO:0016491">
    <property type="term" value="F:oxidoreductase activity"/>
    <property type="evidence" value="ECO:0007669"/>
    <property type="project" value="UniProtKB-KW"/>
</dbReference>
<proteinExistence type="inferred from homology"/>
<organism evidence="9 10">
    <name type="scientific">Brachyspira suanatina</name>
    <dbReference type="NCBI Taxonomy" id="381802"/>
    <lineage>
        <taxon>Bacteria</taxon>
        <taxon>Pseudomonadati</taxon>
        <taxon>Spirochaetota</taxon>
        <taxon>Spirochaetia</taxon>
        <taxon>Brachyspirales</taxon>
        <taxon>Brachyspiraceae</taxon>
        <taxon>Brachyspira</taxon>
    </lineage>
</organism>
<dbReference type="RefSeq" id="WP_048594233.1">
    <property type="nucleotide sequence ID" value="NZ_CVLB01000001.1"/>
</dbReference>
<evidence type="ECO:0000259" key="7">
    <source>
        <dbReference type="Pfam" id="PF00107"/>
    </source>
</evidence>
<evidence type="ECO:0000313" key="10">
    <source>
        <dbReference type="Proteomes" id="UP000043763"/>
    </source>
</evidence>
<comment type="similarity">
    <text evidence="2 6">Belongs to the zinc-containing alcohol dehydrogenase family.</text>
</comment>
<keyword evidence="10" id="KW-1185">Reference proteome</keyword>
<feature type="domain" description="Alcohol dehydrogenase-like C-terminal" evidence="7">
    <location>
        <begin position="176"/>
        <end position="283"/>
    </location>
</feature>
<evidence type="ECO:0000259" key="8">
    <source>
        <dbReference type="Pfam" id="PF08240"/>
    </source>
</evidence>
<evidence type="ECO:0000256" key="4">
    <source>
        <dbReference type="ARBA" id="ARBA00022833"/>
    </source>
</evidence>
<evidence type="ECO:0000256" key="5">
    <source>
        <dbReference type="ARBA" id="ARBA00023002"/>
    </source>
</evidence>
<keyword evidence="4 6" id="KW-0862">Zinc</keyword>
<dbReference type="CDD" id="cd05278">
    <property type="entry name" value="FDH_like"/>
    <property type="match status" value="1"/>
</dbReference>
<keyword evidence="5" id="KW-0560">Oxidoreductase</keyword>
<dbReference type="Proteomes" id="UP000043763">
    <property type="component" value="Unassembled WGS sequence"/>
</dbReference>
<gene>
    <name evidence="9" type="ORF">BRSU_1064</name>
</gene>
<dbReference type="OrthoDB" id="9791234at2"/>
<dbReference type="InterPro" id="IPR013154">
    <property type="entry name" value="ADH-like_N"/>
</dbReference>
<dbReference type="Pfam" id="PF00107">
    <property type="entry name" value="ADH_zinc_N"/>
    <property type="match status" value="1"/>
</dbReference>
<dbReference type="InterPro" id="IPR011032">
    <property type="entry name" value="GroES-like_sf"/>
</dbReference>
<dbReference type="Pfam" id="PF08240">
    <property type="entry name" value="ADH_N"/>
    <property type="match status" value="1"/>
</dbReference>
<evidence type="ECO:0000256" key="2">
    <source>
        <dbReference type="ARBA" id="ARBA00008072"/>
    </source>
</evidence>
<dbReference type="InterPro" id="IPR013149">
    <property type="entry name" value="ADH-like_C"/>
</dbReference>
<evidence type="ECO:0000256" key="6">
    <source>
        <dbReference type="RuleBase" id="RU361277"/>
    </source>
</evidence>
<keyword evidence="3 6" id="KW-0479">Metal-binding</keyword>
<reference evidence="10" key="1">
    <citation type="submission" date="2015-04" db="EMBL/GenBank/DDBJ databases">
        <authorList>
            <person name="Mushtaq Mamoona"/>
        </authorList>
    </citation>
    <scope>NUCLEOTIDE SEQUENCE [LARGE SCALE GENOMIC DNA]</scope>
    <source>
        <strain evidence="10">AN4859/03</strain>
    </source>
</reference>
<dbReference type="SUPFAM" id="SSF51735">
    <property type="entry name" value="NAD(P)-binding Rossmann-fold domains"/>
    <property type="match status" value="1"/>
</dbReference>
<sequence>MKGLVYLGNKKIELKEIENPKIIDSKDAIVKVTLSSICTSDFHIINGAVPRAKENIVLGHEFVGEVIEVGSDVKKLKKGYRVSANCITFCGECYYCKNGFINNCEKGGWEIGCRINGCQAEYVRVPYADMALNILPENVTYDNALFVGDILASGYFGAELCEIKNNDTVAVIGSGPVGLCAMMSARVFGAEKIIAIDINEDRLNIAKENKLADFFINPNKVKNIEEYIKDMNNGRLSDSTIEAAGGENTFELAWKIARPNSVVALVAMYEKPQILPLNIMYGKNLIFKTGGVDAVHSDEILKLISEGKLNTDFLITHRIKLDDILKGYDIFDNKKDNCIKIAVHSN</sequence>
<dbReference type="Gene3D" id="3.40.50.720">
    <property type="entry name" value="NAD(P)-binding Rossmann-like Domain"/>
    <property type="match status" value="1"/>
</dbReference>
<dbReference type="EMBL" id="CVLB01000001">
    <property type="protein sequence ID" value="CRF32853.1"/>
    <property type="molecule type" value="Genomic_DNA"/>
</dbReference>
<dbReference type="GO" id="GO:0008270">
    <property type="term" value="F:zinc ion binding"/>
    <property type="evidence" value="ECO:0007669"/>
    <property type="project" value="InterPro"/>
</dbReference>
<dbReference type="AlphaFoldDB" id="A0A0G4K680"/>
<dbReference type="SUPFAM" id="SSF50129">
    <property type="entry name" value="GroES-like"/>
    <property type="match status" value="1"/>
</dbReference>